<evidence type="ECO:0000256" key="2">
    <source>
        <dbReference type="ARBA" id="ARBA00009533"/>
    </source>
</evidence>
<dbReference type="Gene3D" id="3.90.1150.10">
    <property type="entry name" value="Aspartate Aminotransferase, domain 1"/>
    <property type="match status" value="1"/>
</dbReference>
<protein>
    <submittedName>
        <fullName evidence="8">Aspartate aminotransferase family protein</fullName>
    </submittedName>
</protein>
<evidence type="ECO:0000256" key="3">
    <source>
        <dbReference type="ARBA" id="ARBA00022793"/>
    </source>
</evidence>
<dbReference type="GO" id="GO:0016831">
    <property type="term" value="F:carboxy-lyase activity"/>
    <property type="evidence" value="ECO:0007669"/>
    <property type="project" value="UniProtKB-KW"/>
</dbReference>
<dbReference type="PANTHER" id="PTHR11999:SF70">
    <property type="entry name" value="MIP05841P"/>
    <property type="match status" value="1"/>
</dbReference>
<dbReference type="InterPro" id="IPR015424">
    <property type="entry name" value="PyrdxlP-dep_Trfase"/>
</dbReference>
<comment type="caution">
    <text evidence="8">The sequence shown here is derived from an EMBL/GenBank/DDBJ whole genome shotgun (WGS) entry which is preliminary data.</text>
</comment>
<keyword evidence="8" id="KW-0808">Transferase</keyword>
<dbReference type="InterPro" id="IPR002129">
    <property type="entry name" value="PyrdxlP-dep_de-COase"/>
</dbReference>
<keyword evidence="9" id="KW-1185">Reference proteome</keyword>
<dbReference type="PRINTS" id="PR00800">
    <property type="entry name" value="YHDCRBOXLASE"/>
</dbReference>
<evidence type="ECO:0000256" key="6">
    <source>
        <dbReference type="PIRSR" id="PIRSR602129-50"/>
    </source>
</evidence>
<evidence type="ECO:0000256" key="1">
    <source>
        <dbReference type="ARBA" id="ARBA00001933"/>
    </source>
</evidence>
<proteinExistence type="inferred from homology"/>
<name>A0A937FVM1_9BACT</name>
<evidence type="ECO:0000256" key="7">
    <source>
        <dbReference type="RuleBase" id="RU000382"/>
    </source>
</evidence>
<comment type="cofactor">
    <cofactor evidence="1 6 7">
        <name>pyridoxal 5'-phosphate</name>
        <dbReference type="ChEBI" id="CHEBI:597326"/>
    </cofactor>
</comment>
<dbReference type="GO" id="GO:0006520">
    <property type="term" value="P:amino acid metabolic process"/>
    <property type="evidence" value="ECO:0007669"/>
    <property type="project" value="InterPro"/>
</dbReference>
<dbReference type="Gene3D" id="3.40.640.10">
    <property type="entry name" value="Type I PLP-dependent aspartate aminotransferase-like (Major domain)"/>
    <property type="match status" value="1"/>
</dbReference>
<dbReference type="GO" id="GO:0030170">
    <property type="term" value="F:pyridoxal phosphate binding"/>
    <property type="evidence" value="ECO:0007669"/>
    <property type="project" value="InterPro"/>
</dbReference>
<evidence type="ECO:0000256" key="4">
    <source>
        <dbReference type="ARBA" id="ARBA00022898"/>
    </source>
</evidence>
<feature type="modified residue" description="N6-(pyridoxal phosphate)lysine" evidence="6">
    <location>
        <position position="295"/>
    </location>
</feature>
<reference evidence="8" key="1">
    <citation type="submission" date="2021-01" db="EMBL/GenBank/DDBJ databases">
        <title>Fulvivirga kasyanovii gen. nov., sp nov., a novel member of the phylum Bacteroidetes isolated from seawater in a mussel farm.</title>
        <authorList>
            <person name="Zhao L.-H."/>
            <person name="Wang Z.-J."/>
        </authorList>
    </citation>
    <scope>NUCLEOTIDE SEQUENCE</scope>
    <source>
        <strain evidence="8">29W222</strain>
    </source>
</reference>
<comment type="similarity">
    <text evidence="2 7">Belongs to the group II decarboxylase family.</text>
</comment>
<accession>A0A937FVM1</accession>
<gene>
    <name evidence="8" type="ORF">JMN32_11635</name>
</gene>
<evidence type="ECO:0000313" key="9">
    <source>
        <dbReference type="Proteomes" id="UP000614216"/>
    </source>
</evidence>
<dbReference type="GO" id="GO:0019752">
    <property type="term" value="P:carboxylic acid metabolic process"/>
    <property type="evidence" value="ECO:0007669"/>
    <property type="project" value="InterPro"/>
</dbReference>
<sequence>MDEILTKDLKVLDSLLQSALDEGLLYLNDIDNIPTSVEFEVLNGVDLPLTPQGGASALDEFKRRYRDLMISSSGPRYFGFVTGGATPAALMGDILATIYDQNTQTTKGHGDVSALLEFEAIRILLDFFDLPDDYLGGFVTGATMSNFTCLGVARQWLGRENGIDVAKTGVTGEFNVVSAVPHSSSIKALAMLGLGSSNIIKVDTIDPSREAIDIEKLEKAIKALDGQPFILISSGGTVNTVDFDDMQAIAELKRKYNFWWHIDAAFGGFAALSPKYAHLLEGWENADSITIDAHKWLNVPYENAFFFVKEKHKILQVETFQNSNAPYLGDPLENFNYLNFLPENSRRFRALPVWFTLKAYGKHGYREIVERNIELAQSLGDFIVNSEFFELLAPVRLNTVCFTLKDELDPHRTQAFLDAVNDGGKVFMTPTVYNDRKGIRAALVNWRTAEMDIRIVENEMLIAMNKIAALLF</sequence>
<evidence type="ECO:0000256" key="5">
    <source>
        <dbReference type="ARBA" id="ARBA00023239"/>
    </source>
</evidence>
<dbReference type="Pfam" id="PF00282">
    <property type="entry name" value="Pyridoxal_deC"/>
    <property type="match status" value="1"/>
</dbReference>
<dbReference type="SUPFAM" id="SSF53383">
    <property type="entry name" value="PLP-dependent transferases"/>
    <property type="match status" value="1"/>
</dbReference>
<dbReference type="InterPro" id="IPR015421">
    <property type="entry name" value="PyrdxlP-dep_Trfase_major"/>
</dbReference>
<dbReference type="PANTHER" id="PTHR11999">
    <property type="entry name" value="GROUP II PYRIDOXAL-5-PHOSPHATE DECARBOXYLASE"/>
    <property type="match status" value="1"/>
</dbReference>
<dbReference type="Proteomes" id="UP000614216">
    <property type="component" value="Unassembled WGS sequence"/>
</dbReference>
<dbReference type="InterPro" id="IPR015422">
    <property type="entry name" value="PyrdxlP-dep_Trfase_small"/>
</dbReference>
<dbReference type="InterPro" id="IPR010977">
    <property type="entry name" value="Aromatic_deC"/>
</dbReference>
<evidence type="ECO:0000313" key="8">
    <source>
        <dbReference type="EMBL" id="MBL6446965.1"/>
    </source>
</evidence>
<keyword evidence="3" id="KW-0210">Decarboxylase</keyword>
<organism evidence="8 9">
    <name type="scientific">Fulvivirga marina</name>
    <dbReference type="NCBI Taxonomy" id="2494733"/>
    <lineage>
        <taxon>Bacteria</taxon>
        <taxon>Pseudomonadati</taxon>
        <taxon>Bacteroidota</taxon>
        <taxon>Cytophagia</taxon>
        <taxon>Cytophagales</taxon>
        <taxon>Fulvivirgaceae</taxon>
        <taxon>Fulvivirga</taxon>
    </lineage>
</organism>
<dbReference type="GO" id="GO:0008483">
    <property type="term" value="F:transaminase activity"/>
    <property type="evidence" value="ECO:0007669"/>
    <property type="project" value="UniProtKB-KW"/>
</dbReference>
<keyword evidence="8" id="KW-0032">Aminotransferase</keyword>
<dbReference type="AlphaFoldDB" id="A0A937FVM1"/>
<dbReference type="EMBL" id="JAEUGD010000042">
    <property type="protein sequence ID" value="MBL6446965.1"/>
    <property type="molecule type" value="Genomic_DNA"/>
</dbReference>
<dbReference type="RefSeq" id="WP_202856498.1">
    <property type="nucleotide sequence ID" value="NZ_JAEUGD010000042.1"/>
</dbReference>
<keyword evidence="4 6" id="KW-0663">Pyridoxal phosphate</keyword>
<keyword evidence="5 7" id="KW-0456">Lyase</keyword>